<dbReference type="HOGENOM" id="CLU_020336_41_0_14"/>
<evidence type="ECO:0000259" key="2">
    <source>
        <dbReference type="Pfam" id="PF00561"/>
    </source>
</evidence>
<name>A0A0D5ZKD2_9BACT</name>
<dbReference type="InterPro" id="IPR050266">
    <property type="entry name" value="AB_hydrolase_sf"/>
</dbReference>
<gene>
    <name evidence="3" type="ORF">VO56_03005</name>
</gene>
<proteinExistence type="inferred from homology"/>
<comment type="similarity">
    <text evidence="1">Belongs to the lipase/esterase LIP3/BchO family.</text>
</comment>
<dbReference type="SUPFAM" id="SSF53474">
    <property type="entry name" value="alpha/beta-Hydrolases"/>
    <property type="match status" value="1"/>
</dbReference>
<dbReference type="PANTHER" id="PTHR43798">
    <property type="entry name" value="MONOACYLGLYCEROL LIPASE"/>
    <property type="match status" value="1"/>
</dbReference>
<dbReference type="AlphaFoldDB" id="A0A0D5ZKD2"/>
<dbReference type="InterPro" id="IPR029058">
    <property type="entry name" value="AB_hydrolase_fold"/>
</dbReference>
<dbReference type="InterPro" id="IPR000073">
    <property type="entry name" value="AB_hydrolase_1"/>
</dbReference>
<organism evidence="4">
    <name type="scientific">Mycoplasmopsis gallinacea</name>
    <dbReference type="NCBI Taxonomy" id="29556"/>
    <lineage>
        <taxon>Bacteria</taxon>
        <taxon>Bacillati</taxon>
        <taxon>Mycoplasmatota</taxon>
        <taxon>Mycoplasmoidales</taxon>
        <taxon>Metamycoplasmataceae</taxon>
        <taxon>Mycoplasmopsis</taxon>
    </lineage>
</organism>
<feature type="domain" description="AB hydrolase-1" evidence="2">
    <location>
        <begin position="24"/>
        <end position="249"/>
    </location>
</feature>
<dbReference type="Pfam" id="PF00561">
    <property type="entry name" value="Abhydrolase_1"/>
    <property type="match status" value="1"/>
</dbReference>
<dbReference type="Proteomes" id="UP000032722">
    <property type="component" value="Chromosome"/>
</dbReference>
<reference evidence="3 4" key="1">
    <citation type="journal article" date="2015" name="Genome Announc.">
        <title>Complete Genome Sequence of Mycoplasma meleagridis, a Possible Emerging Pathogen in Chickens.</title>
        <authorList>
            <person name="Abolnik C."/>
        </authorList>
    </citation>
    <scope>NUCLEOTIDE SEQUENCE [LARGE SCALE GENOMIC DNA]</scope>
    <source>
        <strain evidence="3 4">B2096 8B</strain>
    </source>
</reference>
<protein>
    <recommendedName>
        <fullName evidence="2">AB hydrolase-1 domain-containing protein</fullName>
    </recommendedName>
</protein>
<evidence type="ECO:0000313" key="3">
    <source>
        <dbReference type="EMBL" id="AKA50187.1"/>
    </source>
</evidence>
<evidence type="ECO:0000313" key="4">
    <source>
        <dbReference type="Proteomes" id="UP000032722"/>
    </source>
</evidence>
<dbReference type="EMBL" id="CP011021">
    <property type="protein sequence ID" value="AKA50187.1"/>
    <property type="molecule type" value="Genomic_DNA"/>
</dbReference>
<dbReference type="PATRIC" id="fig|29556.3.peg.593"/>
<accession>A0A0D5ZKD2</accession>
<dbReference type="KEGG" id="mgb:VO56_03005"/>
<evidence type="ECO:0000256" key="1">
    <source>
        <dbReference type="ARBA" id="ARBA00006989"/>
    </source>
</evidence>
<dbReference type="Gene3D" id="3.40.50.1820">
    <property type="entry name" value="alpha/beta hydrolase"/>
    <property type="match status" value="1"/>
</dbReference>
<sequence length="262" mass="30887">MNGYLEYLGIKVEFYYEKEEANKPILLFIHGFGDSMKTFLFPYKNIERKFRIAAINLPNENNSDISLKLEDYAQIVKAFYNEHLTNEPVVYIASHSLGSYCALILNQKENVKKTFLFSPLNPFLLENRDVSVFRTWLEPQNLEQLRQSYLHFFYDKNNPLIVKTISLLKDRDWSKRTKVLGKMINEQILNENFLKDNVFNLFKTAKDVFIISGNEDEYTKKESIIKISNELKIPLTLFENKGHAIFFEAKNECLNFINEHIK</sequence>